<keyword evidence="3" id="KW-1185">Reference proteome</keyword>
<gene>
    <name evidence="2" type="ORF">KOW79_013495</name>
</gene>
<protein>
    <submittedName>
        <fullName evidence="2">Uncharacterized protein</fullName>
    </submittedName>
</protein>
<evidence type="ECO:0000256" key="1">
    <source>
        <dbReference type="SAM" id="MobiDB-lite"/>
    </source>
</evidence>
<sequence length="82" mass="9143">MCFESLYVRTPLAGKMDKQKDLSDFDKGQIVMALQLGQSVSETADLVGCPEAAVQEIMEETDKKKGRSKQKSRTRPQKNPPV</sequence>
<name>A0A9D3SLF8_9TELE</name>
<dbReference type="Proteomes" id="UP000824219">
    <property type="component" value="Linkage Group LG15"/>
</dbReference>
<dbReference type="AlphaFoldDB" id="A0A9D3SLF8"/>
<feature type="region of interest" description="Disordered" evidence="1">
    <location>
        <begin position="57"/>
        <end position="82"/>
    </location>
</feature>
<reference evidence="2 3" key="1">
    <citation type="submission" date="2021-06" db="EMBL/GenBank/DDBJ databases">
        <title>Chromosome-level genome assembly of the red-tail catfish (Hemibagrus wyckioides).</title>
        <authorList>
            <person name="Shao F."/>
        </authorList>
    </citation>
    <scope>NUCLEOTIDE SEQUENCE [LARGE SCALE GENOMIC DNA]</scope>
    <source>
        <strain evidence="2">EC202008001</strain>
        <tissue evidence="2">Blood</tissue>
    </source>
</reference>
<proteinExistence type="predicted"/>
<comment type="caution">
    <text evidence="2">The sequence shown here is derived from an EMBL/GenBank/DDBJ whole genome shotgun (WGS) entry which is preliminary data.</text>
</comment>
<evidence type="ECO:0000313" key="2">
    <source>
        <dbReference type="EMBL" id="KAG7323793.1"/>
    </source>
</evidence>
<organism evidence="2 3">
    <name type="scientific">Hemibagrus wyckioides</name>
    <dbReference type="NCBI Taxonomy" id="337641"/>
    <lineage>
        <taxon>Eukaryota</taxon>
        <taxon>Metazoa</taxon>
        <taxon>Chordata</taxon>
        <taxon>Craniata</taxon>
        <taxon>Vertebrata</taxon>
        <taxon>Euteleostomi</taxon>
        <taxon>Actinopterygii</taxon>
        <taxon>Neopterygii</taxon>
        <taxon>Teleostei</taxon>
        <taxon>Ostariophysi</taxon>
        <taxon>Siluriformes</taxon>
        <taxon>Bagridae</taxon>
        <taxon>Hemibagrus</taxon>
    </lineage>
</organism>
<evidence type="ECO:0000313" key="3">
    <source>
        <dbReference type="Proteomes" id="UP000824219"/>
    </source>
</evidence>
<dbReference type="EMBL" id="JAHKSW010000015">
    <property type="protein sequence ID" value="KAG7323793.1"/>
    <property type="molecule type" value="Genomic_DNA"/>
</dbReference>
<feature type="compositionally biased region" description="Basic residues" evidence="1">
    <location>
        <begin position="64"/>
        <end position="76"/>
    </location>
</feature>
<accession>A0A9D3SLF8</accession>
<dbReference type="OrthoDB" id="10045182at2759"/>